<dbReference type="NCBIfam" id="TIGR00218">
    <property type="entry name" value="manA"/>
    <property type="match status" value="1"/>
</dbReference>
<evidence type="ECO:0000256" key="4">
    <source>
        <dbReference type="ARBA" id="ARBA00022723"/>
    </source>
</evidence>
<dbReference type="PANTHER" id="PTHR10309:SF0">
    <property type="entry name" value="MANNOSE-6-PHOSPHATE ISOMERASE"/>
    <property type="match status" value="1"/>
</dbReference>
<accession>A0A1T5IAE8</accession>
<comment type="cofactor">
    <cofactor evidence="8">
        <name>Zn(2+)</name>
        <dbReference type="ChEBI" id="CHEBI:29105"/>
    </cofactor>
    <text evidence="8">Binds 1 zinc ion per subunit.</text>
</comment>
<evidence type="ECO:0000256" key="5">
    <source>
        <dbReference type="ARBA" id="ARBA00022833"/>
    </source>
</evidence>
<evidence type="ECO:0000256" key="2">
    <source>
        <dbReference type="ARBA" id="ARBA00010772"/>
    </source>
</evidence>
<evidence type="ECO:0000256" key="6">
    <source>
        <dbReference type="ARBA" id="ARBA00023235"/>
    </source>
</evidence>
<feature type="domain" description="Phosphomannose isomerase type I catalytic" evidence="10">
    <location>
        <begin position="6"/>
        <end position="150"/>
    </location>
</feature>
<dbReference type="GO" id="GO:0005975">
    <property type="term" value="P:carbohydrate metabolic process"/>
    <property type="evidence" value="ECO:0007669"/>
    <property type="project" value="InterPro"/>
</dbReference>
<comment type="similarity">
    <text evidence="2">Belongs to the mannose-6-phosphate isomerase type 1 family.</text>
</comment>
<dbReference type="AlphaFoldDB" id="A0A1T5IAE8"/>
<feature type="active site" evidence="7">
    <location>
        <position position="284"/>
    </location>
</feature>
<feature type="binding site" evidence="8">
    <location>
        <position position="135"/>
    </location>
    <ligand>
        <name>Zn(2+)</name>
        <dbReference type="ChEBI" id="CHEBI:29105"/>
    </ligand>
</feature>
<dbReference type="PIRSF" id="PIRSF001480">
    <property type="entry name" value="Mannose-6-phosphate_isomerase"/>
    <property type="match status" value="1"/>
</dbReference>
<evidence type="ECO:0000256" key="9">
    <source>
        <dbReference type="SAM" id="MobiDB-lite"/>
    </source>
</evidence>
<dbReference type="PANTHER" id="PTHR10309">
    <property type="entry name" value="MANNOSE-6-PHOSPHATE ISOMERASE"/>
    <property type="match status" value="1"/>
</dbReference>
<comment type="catalytic activity">
    <reaction evidence="1">
        <text>D-mannose 6-phosphate = D-fructose 6-phosphate</text>
        <dbReference type="Rhea" id="RHEA:12356"/>
        <dbReference type="ChEBI" id="CHEBI:58735"/>
        <dbReference type="ChEBI" id="CHEBI:61527"/>
        <dbReference type="EC" id="5.3.1.8"/>
    </reaction>
</comment>
<sequence>MPVPELYPLENTVQHADWGSRTRIPQLLGTVPDGSPAAELWLGAHPSAPSRVAGDRSLLELVRSAPDAMLGRRVADEYGPRLPYLLKVLAAERALSLQVHPKPHAARAGFNRENRQGLRPGDPGRSFHDDQHKPEMVVALTEFEGLAGFRAPRAVLDLLDGLDGDLVDAVRGTLAADRSPAGVKAAFSRLVAARRDPGAPAEVATTVASVATRLAAGSPSSRADATVLQLAEQHPGDPAALASLLLNRVTLDPGQGLFLPAGEVHAYLSGLGIEIMASSDNVLRAGLTTKLVDEAALVECASFVPRPPQPPRTRSAGGRGQVTTYRAPVREFALTVADVDPGEDVDLPAEGPRIVLCLTGDLKLTAQDCPAPATLHRGGSVFVPHDAGELRLSGSGHAVCAWVP</sequence>
<dbReference type="Proteomes" id="UP000189777">
    <property type="component" value="Unassembled WGS sequence"/>
</dbReference>
<keyword evidence="5 8" id="KW-0862">Zinc</keyword>
<reference evidence="11 12" key="1">
    <citation type="submission" date="2017-02" db="EMBL/GenBank/DDBJ databases">
        <authorList>
            <person name="Peterson S.W."/>
        </authorList>
    </citation>
    <scope>NUCLEOTIDE SEQUENCE [LARGE SCALE GENOMIC DNA]</scope>
    <source>
        <strain evidence="11 12">DSM 21481</strain>
    </source>
</reference>
<keyword evidence="4 8" id="KW-0479">Metal-binding</keyword>
<feature type="binding site" evidence="8">
    <location>
        <position position="98"/>
    </location>
    <ligand>
        <name>Zn(2+)</name>
        <dbReference type="ChEBI" id="CHEBI:29105"/>
    </ligand>
</feature>
<evidence type="ECO:0000313" key="12">
    <source>
        <dbReference type="Proteomes" id="UP000189777"/>
    </source>
</evidence>
<proteinExistence type="inferred from homology"/>
<dbReference type="PRINTS" id="PR00714">
    <property type="entry name" value="MAN6PISMRASE"/>
</dbReference>
<dbReference type="InterPro" id="IPR001250">
    <property type="entry name" value="Man6P_Isoase-1"/>
</dbReference>
<evidence type="ECO:0000256" key="1">
    <source>
        <dbReference type="ARBA" id="ARBA00000757"/>
    </source>
</evidence>
<dbReference type="InterPro" id="IPR014710">
    <property type="entry name" value="RmlC-like_jellyroll"/>
</dbReference>
<dbReference type="EMBL" id="FUZQ01000001">
    <property type="protein sequence ID" value="SKC36154.1"/>
    <property type="molecule type" value="Genomic_DNA"/>
</dbReference>
<name>A0A1T5IAE8_9MICO</name>
<dbReference type="GO" id="GO:0004476">
    <property type="term" value="F:mannose-6-phosphate isomerase activity"/>
    <property type="evidence" value="ECO:0007669"/>
    <property type="project" value="UniProtKB-EC"/>
</dbReference>
<gene>
    <name evidence="11" type="ORF">SAMN04324258_0246</name>
</gene>
<evidence type="ECO:0000259" key="10">
    <source>
        <dbReference type="Pfam" id="PF20511"/>
    </source>
</evidence>
<dbReference type="GO" id="GO:0005829">
    <property type="term" value="C:cytosol"/>
    <property type="evidence" value="ECO:0007669"/>
    <property type="project" value="TreeGrafter"/>
</dbReference>
<protein>
    <recommendedName>
        <fullName evidence="3">mannose-6-phosphate isomerase</fullName>
        <ecNumber evidence="3">5.3.1.8</ecNumber>
    </recommendedName>
</protein>
<feature type="binding site" evidence="8">
    <location>
        <position position="100"/>
    </location>
    <ligand>
        <name>Zn(2+)</name>
        <dbReference type="ChEBI" id="CHEBI:29105"/>
    </ligand>
</feature>
<dbReference type="GO" id="GO:0009298">
    <property type="term" value="P:GDP-mannose biosynthetic process"/>
    <property type="evidence" value="ECO:0007669"/>
    <property type="project" value="InterPro"/>
</dbReference>
<feature type="region of interest" description="Disordered" evidence="9">
    <location>
        <begin position="107"/>
        <end position="130"/>
    </location>
</feature>
<dbReference type="InterPro" id="IPR016305">
    <property type="entry name" value="Mannose-6-P_Isomerase"/>
</dbReference>
<keyword evidence="12" id="KW-1185">Reference proteome</keyword>
<feature type="binding site" evidence="8">
    <location>
        <position position="265"/>
    </location>
    <ligand>
        <name>Zn(2+)</name>
        <dbReference type="ChEBI" id="CHEBI:29105"/>
    </ligand>
</feature>
<dbReference type="EC" id="5.3.1.8" evidence="3"/>
<dbReference type="Gene3D" id="2.60.120.10">
    <property type="entry name" value="Jelly Rolls"/>
    <property type="match status" value="2"/>
</dbReference>
<evidence type="ECO:0000256" key="8">
    <source>
        <dbReference type="PIRSR" id="PIRSR001480-2"/>
    </source>
</evidence>
<dbReference type="InterPro" id="IPR011051">
    <property type="entry name" value="RmlC_Cupin_sf"/>
</dbReference>
<dbReference type="CDD" id="cd07011">
    <property type="entry name" value="cupin_PMI_type_I_N"/>
    <property type="match status" value="1"/>
</dbReference>
<organism evidence="11 12">
    <name type="scientific">Krasilnikoviella flava</name>
    <dbReference type="NCBI Taxonomy" id="526729"/>
    <lineage>
        <taxon>Bacteria</taxon>
        <taxon>Bacillati</taxon>
        <taxon>Actinomycetota</taxon>
        <taxon>Actinomycetes</taxon>
        <taxon>Micrococcales</taxon>
        <taxon>Promicromonosporaceae</taxon>
        <taxon>Krasilnikoviella</taxon>
    </lineage>
</organism>
<dbReference type="SUPFAM" id="SSF51182">
    <property type="entry name" value="RmlC-like cupins"/>
    <property type="match status" value="1"/>
</dbReference>
<dbReference type="Pfam" id="PF20511">
    <property type="entry name" value="PMI_typeI_cat"/>
    <property type="match status" value="1"/>
</dbReference>
<dbReference type="InterPro" id="IPR046457">
    <property type="entry name" value="PMI_typeI_cat"/>
</dbReference>
<dbReference type="Gene3D" id="1.10.441.10">
    <property type="entry name" value="Phosphomannose Isomerase, domain 2"/>
    <property type="match status" value="1"/>
</dbReference>
<dbReference type="GO" id="GO:0008270">
    <property type="term" value="F:zinc ion binding"/>
    <property type="evidence" value="ECO:0007669"/>
    <property type="project" value="InterPro"/>
</dbReference>
<dbReference type="STRING" id="526729.SAMN04324258_0246"/>
<evidence type="ECO:0000313" key="11">
    <source>
        <dbReference type="EMBL" id="SKC36154.1"/>
    </source>
</evidence>
<keyword evidence="6 11" id="KW-0413">Isomerase</keyword>
<evidence type="ECO:0000256" key="3">
    <source>
        <dbReference type="ARBA" id="ARBA00011956"/>
    </source>
</evidence>
<evidence type="ECO:0000256" key="7">
    <source>
        <dbReference type="PIRSR" id="PIRSR001480-1"/>
    </source>
</evidence>